<protein>
    <recommendedName>
        <fullName evidence="2">Phospholipid scramblase</fullName>
    </recommendedName>
</protein>
<accession>A0A166IR08</accession>
<dbReference type="PANTHER" id="PTHR23248:SF9">
    <property type="entry name" value="PHOSPHOLIPID SCRAMBLASE"/>
    <property type="match status" value="1"/>
</dbReference>
<evidence type="ECO:0000256" key="2">
    <source>
        <dbReference type="RuleBase" id="RU363116"/>
    </source>
</evidence>
<evidence type="ECO:0000256" key="1">
    <source>
        <dbReference type="ARBA" id="ARBA00005350"/>
    </source>
</evidence>
<organism evidence="4 5">
    <name type="scientific">Sistotremastrum suecicum HHB10207 ss-3</name>
    <dbReference type="NCBI Taxonomy" id="1314776"/>
    <lineage>
        <taxon>Eukaryota</taxon>
        <taxon>Fungi</taxon>
        <taxon>Dikarya</taxon>
        <taxon>Basidiomycota</taxon>
        <taxon>Agaricomycotina</taxon>
        <taxon>Agaricomycetes</taxon>
        <taxon>Sistotremastrales</taxon>
        <taxon>Sistotremastraceae</taxon>
        <taxon>Sistotremastrum</taxon>
    </lineage>
</organism>
<keyword evidence="5" id="KW-1185">Reference proteome</keyword>
<dbReference type="InterPro" id="IPR005552">
    <property type="entry name" value="Scramblase"/>
</dbReference>
<dbReference type="GO" id="GO:0005886">
    <property type="term" value="C:plasma membrane"/>
    <property type="evidence" value="ECO:0007669"/>
    <property type="project" value="TreeGrafter"/>
</dbReference>
<dbReference type="Proteomes" id="UP000076798">
    <property type="component" value="Unassembled WGS sequence"/>
</dbReference>
<sequence>MFLVRVISKTPLHSLRPTFYRTYAWSRHPDRTERSRLRPRSEPRRRVPARSPQDSEKTDRDDPQISNSEVWQEASVRPIRNAGDSLRYLLQNDHLVVTRQIEMLNIFAGFEQANRYAINDIEGQPMGYIVEEHRGILSMFSRQLFRTHRPFNAVVMDLDGEPILWIRRPFAWINSRMYVQRSLIDDTRGVGLQELEQAPTLDTFGEVQQRWHMWRRRYDLFLRQDQETIVSSVTEKQPEPPQEEFNQVAIVDEGLFAWDFTLLNGQGQELASISRSFRGFGRELFTDTGQYGIRFGRENPEETSVHLTLEERALTLALAVNIDVDYFSRHSSGHHMGMGWGLFGDWGE</sequence>
<evidence type="ECO:0000256" key="3">
    <source>
        <dbReference type="SAM" id="MobiDB-lite"/>
    </source>
</evidence>
<evidence type="ECO:0000313" key="4">
    <source>
        <dbReference type="EMBL" id="KZT43982.1"/>
    </source>
</evidence>
<feature type="compositionally biased region" description="Basic and acidic residues" evidence="3">
    <location>
        <begin position="30"/>
        <end position="45"/>
    </location>
</feature>
<dbReference type="STRING" id="1314776.A0A166IR08"/>
<name>A0A166IR08_9AGAM</name>
<dbReference type="PANTHER" id="PTHR23248">
    <property type="entry name" value="PHOSPHOLIPID SCRAMBLASE-RELATED"/>
    <property type="match status" value="1"/>
</dbReference>
<proteinExistence type="inferred from homology"/>
<dbReference type="AlphaFoldDB" id="A0A166IR08"/>
<evidence type="ECO:0000313" key="5">
    <source>
        <dbReference type="Proteomes" id="UP000076798"/>
    </source>
</evidence>
<feature type="region of interest" description="Disordered" evidence="3">
    <location>
        <begin position="30"/>
        <end position="72"/>
    </location>
</feature>
<reference evidence="4 5" key="1">
    <citation type="journal article" date="2016" name="Mol. Biol. Evol.">
        <title>Comparative Genomics of Early-Diverging Mushroom-Forming Fungi Provides Insights into the Origins of Lignocellulose Decay Capabilities.</title>
        <authorList>
            <person name="Nagy L.G."/>
            <person name="Riley R."/>
            <person name="Tritt A."/>
            <person name="Adam C."/>
            <person name="Daum C."/>
            <person name="Floudas D."/>
            <person name="Sun H."/>
            <person name="Yadav J.S."/>
            <person name="Pangilinan J."/>
            <person name="Larsson K.H."/>
            <person name="Matsuura K."/>
            <person name="Barry K."/>
            <person name="Labutti K."/>
            <person name="Kuo R."/>
            <person name="Ohm R.A."/>
            <person name="Bhattacharya S.S."/>
            <person name="Shirouzu T."/>
            <person name="Yoshinaga Y."/>
            <person name="Martin F.M."/>
            <person name="Grigoriev I.V."/>
            <person name="Hibbett D.S."/>
        </authorList>
    </citation>
    <scope>NUCLEOTIDE SEQUENCE [LARGE SCALE GENOMIC DNA]</scope>
    <source>
        <strain evidence="4 5">HHB10207 ss-3</strain>
    </source>
</reference>
<dbReference type="Pfam" id="PF03803">
    <property type="entry name" value="Scramblase"/>
    <property type="match status" value="1"/>
</dbReference>
<feature type="compositionally biased region" description="Basic and acidic residues" evidence="3">
    <location>
        <begin position="53"/>
        <end position="63"/>
    </location>
</feature>
<dbReference type="EMBL" id="KV428005">
    <property type="protein sequence ID" value="KZT43982.1"/>
    <property type="molecule type" value="Genomic_DNA"/>
</dbReference>
<gene>
    <name evidence="4" type="ORF">SISSUDRAFT_1056999</name>
</gene>
<dbReference type="OrthoDB" id="191150at2759"/>
<comment type="similarity">
    <text evidence="1 2">Belongs to the phospholipid scramblase family.</text>
</comment>
<dbReference type="GO" id="GO:0017128">
    <property type="term" value="F:phospholipid scramblase activity"/>
    <property type="evidence" value="ECO:0007669"/>
    <property type="project" value="InterPro"/>
</dbReference>